<evidence type="ECO:0000313" key="3">
    <source>
        <dbReference type="Proteomes" id="UP000243750"/>
    </source>
</evidence>
<protein>
    <submittedName>
        <fullName evidence="2">DUF3182 family protein</fullName>
    </submittedName>
</protein>
<dbReference type="EMBL" id="CP033116">
    <property type="protein sequence ID" value="QFY56270.1"/>
    <property type="molecule type" value="Genomic_DNA"/>
</dbReference>
<evidence type="ECO:0000313" key="4">
    <source>
        <dbReference type="Proteomes" id="UP000344571"/>
    </source>
</evidence>
<dbReference type="Pfam" id="PF11379">
    <property type="entry name" value="DUF3182"/>
    <property type="match status" value="1"/>
</dbReference>
<gene>
    <name evidence="1" type="ORF">CO192_08600</name>
    <name evidence="2" type="ORF">EAO82_07795</name>
</gene>
<dbReference type="AlphaFoldDB" id="A0AA91U3P3"/>
<organism evidence="1 3">
    <name type="scientific">Halopseudomonas pelagia</name>
    <dbReference type="NCBI Taxonomy" id="553151"/>
    <lineage>
        <taxon>Bacteria</taxon>
        <taxon>Pseudomonadati</taxon>
        <taxon>Pseudomonadota</taxon>
        <taxon>Gammaproteobacteria</taxon>
        <taxon>Pseudomonadales</taxon>
        <taxon>Pseudomonadaceae</taxon>
        <taxon>Halopseudomonas</taxon>
    </lineage>
</organism>
<evidence type="ECO:0000313" key="2">
    <source>
        <dbReference type="EMBL" id="QFY56270.1"/>
    </source>
</evidence>
<dbReference type="EMBL" id="NWMT01000088">
    <property type="protein sequence ID" value="PCC99868.1"/>
    <property type="molecule type" value="Genomic_DNA"/>
</dbReference>
<keyword evidence="4" id="KW-1185">Reference proteome</keyword>
<dbReference type="InterPro" id="IPR021519">
    <property type="entry name" value="DUF3182"/>
</dbReference>
<reference evidence="1 3" key="1">
    <citation type="submission" date="2017-09" db="EMBL/GenBank/DDBJ databases">
        <title>Bacterial and phytoplankton interrelationship in Kongsfjorden, an Arctic fjord.</title>
        <authorList>
            <person name="Sinha R."/>
            <person name="Krishnan K."/>
        </authorList>
    </citation>
    <scope>NUCLEOTIDE SEQUENCE [LARGE SCALE GENOMIC DNA]</scope>
    <source>
        <strain evidence="1 3">58</strain>
    </source>
</reference>
<sequence length="368" mass="40003">MNDRTGQKHAGVRLMPAADTSEHETAVHVHLAQRIATMLGVEYQGTSSNGKNAAYVIPADTLVGDQAHSFGLHAESDFFGGSVPFPFMATKTIVHPLISSPRVEPEGWSTELIKLADKSVLRGFSAFSREDALDAGADLLLAGPVRVKPTRAKAGRGQLVVRNESQLREAVLNMDAAELQTWGLALEENLEDVTTFSVGQVRLAGLTASYYGWQNLTEDNQGSQVYGGSDLHMVRGDYAQLFQLPNLSQEVMLAISQAQLFDHAVSQTYPGIIASRRNYDVAQGLHAIGHRVSGVLEQSWRIGGASSAEIFALERLIQQPALTHVSASSIERFGKDMLVPDDVFVLYKGEDPEFGFLTKGVRMNAHDS</sequence>
<evidence type="ECO:0000313" key="1">
    <source>
        <dbReference type="EMBL" id="PCC99868.1"/>
    </source>
</evidence>
<dbReference type="RefSeq" id="WP_096346197.1">
    <property type="nucleotide sequence ID" value="NZ_CP033116.1"/>
</dbReference>
<dbReference type="SUPFAM" id="SSF56059">
    <property type="entry name" value="Glutathione synthetase ATP-binding domain-like"/>
    <property type="match status" value="1"/>
</dbReference>
<name>A0AA91U3P3_9GAMM</name>
<dbReference type="Proteomes" id="UP000243750">
    <property type="component" value="Unassembled WGS sequence"/>
</dbReference>
<reference evidence="2 4" key="2">
    <citation type="submission" date="2018-10" db="EMBL/GenBank/DDBJ databases">
        <title>Complete genome sequence of Pseudomonas pelagia strain Kongs-67.</title>
        <authorList>
            <person name="Sinha R.K."/>
            <person name="Krishnan K."/>
        </authorList>
    </citation>
    <scope>NUCLEOTIDE SEQUENCE [LARGE SCALE GENOMIC DNA]</scope>
    <source>
        <strain evidence="2 4">Kongs-67</strain>
    </source>
</reference>
<dbReference type="Proteomes" id="UP000344571">
    <property type="component" value="Chromosome"/>
</dbReference>
<accession>A0AA91U3P3</accession>
<proteinExistence type="predicted"/>